<evidence type="ECO:0000256" key="11">
    <source>
        <dbReference type="PIRSR" id="PIRSR006268-2"/>
    </source>
</evidence>
<dbReference type="GO" id="GO:0016740">
    <property type="term" value="F:transferase activity"/>
    <property type="evidence" value="ECO:0007669"/>
    <property type="project" value="UniProtKB-UniRule"/>
</dbReference>
<evidence type="ECO:0000313" key="12">
    <source>
        <dbReference type="EMBL" id="QPC84483.1"/>
    </source>
</evidence>
<comment type="catalytic activity">
    <reaction evidence="9 10">
        <text>L-threonyl-[protein] + FAD = FMN-L-threonyl-[protein] + AMP + H(+)</text>
        <dbReference type="Rhea" id="RHEA:36847"/>
        <dbReference type="Rhea" id="RHEA-COMP:11060"/>
        <dbReference type="Rhea" id="RHEA-COMP:11061"/>
        <dbReference type="ChEBI" id="CHEBI:15378"/>
        <dbReference type="ChEBI" id="CHEBI:30013"/>
        <dbReference type="ChEBI" id="CHEBI:57692"/>
        <dbReference type="ChEBI" id="CHEBI:74257"/>
        <dbReference type="ChEBI" id="CHEBI:456215"/>
        <dbReference type="EC" id="2.7.1.180"/>
    </reaction>
</comment>
<keyword evidence="7 10" id="KW-0460">Magnesium</keyword>
<evidence type="ECO:0000256" key="2">
    <source>
        <dbReference type="ARBA" id="ARBA00016337"/>
    </source>
</evidence>
<dbReference type="SUPFAM" id="SSF143631">
    <property type="entry name" value="ApbE-like"/>
    <property type="match status" value="1"/>
</dbReference>
<evidence type="ECO:0000256" key="4">
    <source>
        <dbReference type="ARBA" id="ARBA00022679"/>
    </source>
</evidence>
<evidence type="ECO:0000256" key="3">
    <source>
        <dbReference type="ARBA" id="ARBA00022630"/>
    </source>
</evidence>
<dbReference type="Proteomes" id="UP000594468">
    <property type="component" value="Chromosome"/>
</dbReference>
<evidence type="ECO:0000256" key="7">
    <source>
        <dbReference type="ARBA" id="ARBA00022842"/>
    </source>
</evidence>
<evidence type="ECO:0000256" key="1">
    <source>
        <dbReference type="ARBA" id="ARBA00011955"/>
    </source>
</evidence>
<feature type="binding site" evidence="11">
    <location>
        <position position="297"/>
    </location>
    <ligand>
        <name>Mg(2+)</name>
        <dbReference type="ChEBI" id="CHEBI:18420"/>
    </ligand>
</feature>
<feature type="binding site" evidence="11">
    <location>
        <position position="293"/>
    </location>
    <ligand>
        <name>Mg(2+)</name>
        <dbReference type="ChEBI" id="CHEBI:18420"/>
    </ligand>
</feature>
<dbReference type="PROSITE" id="PS51318">
    <property type="entry name" value="TAT"/>
    <property type="match status" value="1"/>
</dbReference>
<dbReference type="RefSeq" id="WP_195172546.1">
    <property type="nucleotide sequence ID" value="NZ_CP062983.1"/>
</dbReference>
<dbReference type="GO" id="GO:0046872">
    <property type="term" value="F:metal ion binding"/>
    <property type="evidence" value="ECO:0007669"/>
    <property type="project" value="UniProtKB-UniRule"/>
</dbReference>
<accession>A0A7S8ECK4</accession>
<evidence type="ECO:0000256" key="9">
    <source>
        <dbReference type="ARBA" id="ARBA00048540"/>
    </source>
</evidence>
<dbReference type="Pfam" id="PF02424">
    <property type="entry name" value="ApbE"/>
    <property type="match status" value="1"/>
</dbReference>
<dbReference type="PANTHER" id="PTHR30040:SF2">
    <property type="entry name" value="FAD:PROTEIN FMN TRANSFERASE"/>
    <property type="match status" value="1"/>
</dbReference>
<evidence type="ECO:0000256" key="8">
    <source>
        <dbReference type="ARBA" id="ARBA00031306"/>
    </source>
</evidence>
<keyword evidence="13" id="KW-1185">Reference proteome</keyword>
<protein>
    <recommendedName>
        <fullName evidence="2 10">FAD:protein FMN transferase</fullName>
        <ecNumber evidence="1 10">2.7.1.180</ecNumber>
    </recommendedName>
    <alternativeName>
        <fullName evidence="8 10">Flavin transferase</fullName>
    </alternativeName>
</protein>
<sequence>MKQSSGLSRRQFIRITASAGALLASGLGYGMAVQGQAVHVEEAQMLLGSIAHLTIISTEPDRARQAIQAAFRRMADLEAVFSRFQPASQLSQLNATGSLTNADPALQEVLARAIEYGDLTSGAFDVTVEPLLRLYREAAQKGGAVAEPVVLSAKQLVNYRQISITNSTLRLNKSGMSITLDGIAKGYIIDAGTSVLSEYGFEHIMVELGGDLQTRGDADGRPWQVRIEKPSVPSAAMSLVAQLNNTAMATSGDYQYTFTPDRRLHHIIDPSSGVSPDELASASVIAGTACDADALSTSVLVMGASAGLELIDRLPGVEALVMTKEGTVYHSAHFPLL</sequence>
<proteinExistence type="inferred from homology"/>
<dbReference type="InterPro" id="IPR006311">
    <property type="entry name" value="TAT_signal"/>
</dbReference>
<gene>
    <name evidence="12" type="ORF">G4Y79_08935</name>
</gene>
<evidence type="ECO:0000313" key="13">
    <source>
        <dbReference type="Proteomes" id="UP000594468"/>
    </source>
</evidence>
<dbReference type="InterPro" id="IPR024932">
    <property type="entry name" value="ApbE"/>
</dbReference>
<feature type="binding site" evidence="11">
    <location>
        <position position="182"/>
    </location>
    <ligand>
        <name>Mg(2+)</name>
        <dbReference type="ChEBI" id="CHEBI:18420"/>
    </ligand>
</feature>
<dbReference type="Gene3D" id="3.10.520.10">
    <property type="entry name" value="ApbE-like domains"/>
    <property type="match status" value="1"/>
</dbReference>
<evidence type="ECO:0000256" key="6">
    <source>
        <dbReference type="ARBA" id="ARBA00022827"/>
    </source>
</evidence>
<dbReference type="PANTHER" id="PTHR30040">
    <property type="entry name" value="THIAMINE BIOSYNTHESIS LIPOPROTEIN APBE"/>
    <property type="match status" value="1"/>
</dbReference>
<dbReference type="EMBL" id="CP062983">
    <property type="protein sequence ID" value="QPC84483.1"/>
    <property type="molecule type" value="Genomic_DNA"/>
</dbReference>
<reference evidence="12 13" key="1">
    <citation type="submission" date="2020-02" db="EMBL/GenBank/DDBJ databases">
        <authorList>
            <person name="Zheng R.K."/>
            <person name="Sun C.M."/>
        </authorList>
    </citation>
    <scope>NUCLEOTIDE SEQUENCE [LARGE SCALE GENOMIC DNA]</scope>
    <source>
        <strain evidence="13">rifampicinis</strain>
    </source>
</reference>
<dbReference type="KEGG" id="pmet:G4Y79_08935"/>
<dbReference type="InterPro" id="IPR003374">
    <property type="entry name" value="ApbE-like_sf"/>
</dbReference>
<keyword evidence="4 10" id="KW-0808">Transferase</keyword>
<dbReference type="EC" id="2.7.1.180" evidence="1 10"/>
<dbReference type="AlphaFoldDB" id="A0A7S8ECK4"/>
<comment type="cofactor">
    <cofactor evidence="11">
        <name>Mg(2+)</name>
        <dbReference type="ChEBI" id="CHEBI:18420"/>
    </cofactor>
    <cofactor evidence="11">
        <name>Mn(2+)</name>
        <dbReference type="ChEBI" id="CHEBI:29035"/>
    </cofactor>
    <text evidence="11">Magnesium. Can also use manganese.</text>
</comment>
<organism evidence="12 13">
    <name type="scientific">Phototrophicus methaneseepsis</name>
    <dbReference type="NCBI Taxonomy" id="2710758"/>
    <lineage>
        <taxon>Bacteria</taxon>
        <taxon>Bacillati</taxon>
        <taxon>Chloroflexota</taxon>
        <taxon>Candidatus Thermofontia</taxon>
        <taxon>Phototrophicales</taxon>
        <taxon>Phototrophicaceae</taxon>
        <taxon>Phototrophicus</taxon>
    </lineage>
</organism>
<dbReference type="PIRSF" id="PIRSF006268">
    <property type="entry name" value="ApbE"/>
    <property type="match status" value="1"/>
</dbReference>
<keyword evidence="5 10" id="KW-0479">Metal-binding</keyword>
<name>A0A7S8ECK4_9CHLR</name>
<comment type="similarity">
    <text evidence="10">Belongs to the ApbE family.</text>
</comment>
<evidence type="ECO:0000256" key="10">
    <source>
        <dbReference type="PIRNR" id="PIRNR006268"/>
    </source>
</evidence>
<keyword evidence="3 10" id="KW-0285">Flavoprotein</keyword>
<keyword evidence="6 10" id="KW-0274">FAD</keyword>
<evidence type="ECO:0000256" key="5">
    <source>
        <dbReference type="ARBA" id="ARBA00022723"/>
    </source>
</evidence>